<comment type="caution">
    <text evidence="1">The sequence shown here is derived from an EMBL/GenBank/DDBJ whole genome shotgun (WGS) entry which is preliminary data.</text>
</comment>
<sequence length="73" mass="8569">FAFKQEESKKKQETVAKTEEPATKKLKNIKGEQLLFKNNPFSKILSFSESIFLNLSFPLMTLKKYFNMVQHLL</sequence>
<name>A0A3M7PME4_BRAPC</name>
<keyword evidence="2" id="KW-1185">Reference proteome</keyword>
<organism evidence="1 2">
    <name type="scientific">Brachionus plicatilis</name>
    <name type="common">Marine rotifer</name>
    <name type="synonym">Brachionus muelleri</name>
    <dbReference type="NCBI Taxonomy" id="10195"/>
    <lineage>
        <taxon>Eukaryota</taxon>
        <taxon>Metazoa</taxon>
        <taxon>Spiralia</taxon>
        <taxon>Gnathifera</taxon>
        <taxon>Rotifera</taxon>
        <taxon>Eurotatoria</taxon>
        <taxon>Monogononta</taxon>
        <taxon>Pseudotrocha</taxon>
        <taxon>Ploima</taxon>
        <taxon>Brachionidae</taxon>
        <taxon>Brachionus</taxon>
    </lineage>
</organism>
<evidence type="ECO:0000313" key="2">
    <source>
        <dbReference type="Proteomes" id="UP000276133"/>
    </source>
</evidence>
<evidence type="ECO:0000313" key="1">
    <source>
        <dbReference type="EMBL" id="RNA00134.1"/>
    </source>
</evidence>
<dbReference type="AlphaFoldDB" id="A0A3M7PME4"/>
<dbReference type="Proteomes" id="UP000276133">
    <property type="component" value="Unassembled WGS sequence"/>
</dbReference>
<reference evidence="1 2" key="1">
    <citation type="journal article" date="2018" name="Sci. Rep.">
        <title>Genomic signatures of local adaptation to the degree of environmental predictability in rotifers.</title>
        <authorList>
            <person name="Franch-Gras L."/>
            <person name="Hahn C."/>
            <person name="Garcia-Roger E.M."/>
            <person name="Carmona M.J."/>
            <person name="Serra M."/>
            <person name="Gomez A."/>
        </authorList>
    </citation>
    <scope>NUCLEOTIDE SEQUENCE [LARGE SCALE GENOMIC DNA]</scope>
    <source>
        <strain evidence="1">HYR1</strain>
    </source>
</reference>
<protein>
    <submittedName>
        <fullName evidence="1">Uncharacterized protein</fullName>
    </submittedName>
</protein>
<proteinExistence type="predicted"/>
<accession>A0A3M7PME4</accession>
<gene>
    <name evidence="1" type="ORF">BpHYR1_009245</name>
</gene>
<dbReference type="EMBL" id="REGN01009902">
    <property type="protein sequence ID" value="RNA00134.1"/>
    <property type="molecule type" value="Genomic_DNA"/>
</dbReference>
<feature type="non-terminal residue" evidence="1">
    <location>
        <position position="1"/>
    </location>
</feature>